<keyword evidence="1" id="KW-1133">Transmembrane helix</keyword>
<feature type="transmembrane region" description="Helical" evidence="1">
    <location>
        <begin position="46"/>
        <end position="67"/>
    </location>
</feature>
<accession>A0A4Q7Y8E3</accession>
<feature type="transmembrane region" description="Helical" evidence="1">
    <location>
        <begin position="16"/>
        <end position="34"/>
    </location>
</feature>
<evidence type="ECO:0000256" key="1">
    <source>
        <dbReference type="SAM" id="Phobius"/>
    </source>
</evidence>
<keyword evidence="1" id="KW-0812">Transmembrane</keyword>
<keyword evidence="3" id="KW-1185">Reference proteome</keyword>
<proteinExistence type="predicted"/>
<organism evidence="2 3">
    <name type="scientific">Blastococcus saxobsidens</name>
    <dbReference type="NCBI Taxonomy" id="138336"/>
    <lineage>
        <taxon>Bacteria</taxon>
        <taxon>Bacillati</taxon>
        <taxon>Actinomycetota</taxon>
        <taxon>Actinomycetes</taxon>
        <taxon>Geodermatophilales</taxon>
        <taxon>Geodermatophilaceae</taxon>
        <taxon>Blastococcus</taxon>
    </lineage>
</organism>
<dbReference type="RefSeq" id="WP_242611094.1">
    <property type="nucleotide sequence ID" value="NZ_POQT01000009.1"/>
</dbReference>
<keyword evidence="1" id="KW-0472">Membrane</keyword>
<reference evidence="2 3" key="1">
    <citation type="submission" date="2019-02" db="EMBL/GenBank/DDBJ databases">
        <title>Sequencing the genomes of 1000 actinobacteria strains.</title>
        <authorList>
            <person name="Klenk H.-P."/>
        </authorList>
    </citation>
    <scope>NUCLEOTIDE SEQUENCE [LARGE SCALE GENOMIC DNA]</scope>
    <source>
        <strain evidence="2 3">DSM 44509</strain>
    </source>
</reference>
<dbReference type="AlphaFoldDB" id="A0A4Q7Y8E3"/>
<comment type="caution">
    <text evidence="2">The sequence shown here is derived from an EMBL/GenBank/DDBJ whole genome shotgun (WGS) entry which is preliminary data.</text>
</comment>
<evidence type="ECO:0000313" key="3">
    <source>
        <dbReference type="Proteomes" id="UP000292507"/>
    </source>
</evidence>
<dbReference type="Proteomes" id="UP000292507">
    <property type="component" value="Unassembled WGS sequence"/>
</dbReference>
<name>A0A4Q7Y8E3_9ACTN</name>
<dbReference type="EMBL" id="SHKV01000001">
    <property type="protein sequence ID" value="RZU32553.1"/>
    <property type="molecule type" value="Genomic_DNA"/>
</dbReference>
<sequence length="137" mass="14260">MTTTTAQARSSSTLTWGLRFLGAVLLAAMGWLHLDLWFDGYRTIAVIGPAFLLNAVAGFALAVLLLVVPRRLLAGAAALGALAAAGTLAALVLSTTVGLFGFVESTAAPLWWETLWIEAGAVVVLAVLTVVAVRRRG</sequence>
<gene>
    <name evidence="2" type="ORF">BKA19_2248</name>
</gene>
<protein>
    <submittedName>
        <fullName evidence="2">Uncharacterized protein</fullName>
    </submittedName>
</protein>
<feature type="transmembrane region" description="Helical" evidence="1">
    <location>
        <begin position="79"/>
        <end position="103"/>
    </location>
</feature>
<evidence type="ECO:0000313" key="2">
    <source>
        <dbReference type="EMBL" id="RZU32553.1"/>
    </source>
</evidence>
<feature type="transmembrane region" description="Helical" evidence="1">
    <location>
        <begin position="115"/>
        <end position="133"/>
    </location>
</feature>